<name>A0A9E9LVG1_9BURK</name>
<proteinExistence type="predicted"/>
<dbReference type="InterPro" id="IPR029063">
    <property type="entry name" value="SAM-dependent_MTases_sf"/>
</dbReference>
<dbReference type="InterPro" id="IPR041698">
    <property type="entry name" value="Methyltransf_25"/>
</dbReference>
<dbReference type="GO" id="GO:0032259">
    <property type="term" value="P:methylation"/>
    <property type="evidence" value="ECO:0007669"/>
    <property type="project" value="UniProtKB-KW"/>
</dbReference>
<dbReference type="CDD" id="cd02440">
    <property type="entry name" value="AdoMet_MTases"/>
    <property type="match status" value="1"/>
</dbReference>
<keyword evidence="2" id="KW-0808">Transferase</keyword>
<accession>A0A9E9LVG1</accession>
<feature type="domain" description="Methyltransferase" evidence="1">
    <location>
        <begin position="49"/>
        <end position="137"/>
    </location>
</feature>
<organism evidence="2 3">
    <name type="scientific">Oxalobacter vibrioformis</name>
    <dbReference type="NCBI Taxonomy" id="933080"/>
    <lineage>
        <taxon>Bacteria</taxon>
        <taxon>Pseudomonadati</taxon>
        <taxon>Pseudomonadota</taxon>
        <taxon>Betaproteobacteria</taxon>
        <taxon>Burkholderiales</taxon>
        <taxon>Oxalobacteraceae</taxon>
        <taxon>Oxalobacter</taxon>
    </lineage>
</organism>
<dbReference type="Gene3D" id="3.40.50.150">
    <property type="entry name" value="Vaccinia Virus protein VP39"/>
    <property type="match status" value="1"/>
</dbReference>
<reference evidence="2" key="1">
    <citation type="journal article" date="2022" name="Front. Microbiol.">
        <title>New perspectives on an old grouping: The genomic and phenotypic variability of Oxalobacter formigenes and the implications for calcium oxalate stone prevention.</title>
        <authorList>
            <person name="Chmiel J.A."/>
            <person name="Carr C."/>
            <person name="Stuivenberg G.A."/>
            <person name="Venema R."/>
            <person name="Chanyi R.M."/>
            <person name="Al K.F."/>
            <person name="Giguere D."/>
            <person name="Say H."/>
            <person name="Akouris P.P."/>
            <person name="Dominguez Romero S.A."/>
            <person name="Kwong A."/>
            <person name="Tai V."/>
            <person name="Koval S.F."/>
            <person name="Razvi H."/>
            <person name="Bjazevic J."/>
            <person name="Burton J.P."/>
        </authorList>
    </citation>
    <scope>NUCLEOTIDE SEQUENCE</scope>
    <source>
        <strain evidence="2">WoOx3</strain>
    </source>
</reference>
<evidence type="ECO:0000259" key="1">
    <source>
        <dbReference type="Pfam" id="PF13649"/>
    </source>
</evidence>
<keyword evidence="2" id="KW-0489">Methyltransferase</keyword>
<dbReference type="AlphaFoldDB" id="A0A9E9LVG1"/>
<dbReference type="Proteomes" id="UP001156215">
    <property type="component" value="Chromosome"/>
</dbReference>
<dbReference type="KEGG" id="ovb:NB640_06780"/>
<sequence>MTGSECQDQEIWDTHYGEDVYFFGTGPNAWLASKAQWLKPGMRILLPADGEGRNSVWCAEKGLVPDAFDLSPVAVQKAHRLAEKKGVQVNYVIASFDTWDWQVAAYDAVTLVFLNCAPPDMRNRLFKRSINALKPGGILLLTGYSERQHLYGTGGPSDAKQLYTEAMLRDAFAALDILELVDSDITLNAGPAHQGLSSVIGMIAKKP</sequence>
<dbReference type="GO" id="GO:0008168">
    <property type="term" value="F:methyltransferase activity"/>
    <property type="evidence" value="ECO:0007669"/>
    <property type="project" value="UniProtKB-KW"/>
</dbReference>
<evidence type="ECO:0000313" key="3">
    <source>
        <dbReference type="Proteomes" id="UP001156215"/>
    </source>
</evidence>
<dbReference type="EMBL" id="CP098242">
    <property type="protein sequence ID" value="WAW08996.1"/>
    <property type="molecule type" value="Genomic_DNA"/>
</dbReference>
<keyword evidence="3" id="KW-1185">Reference proteome</keyword>
<dbReference type="RefSeq" id="WP_269307989.1">
    <property type="nucleotide sequence ID" value="NZ_CP098242.1"/>
</dbReference>
<dbReference type="Pfam" id="PF13649">
    <property type="entry name" value="Methyltransf_25"/>
    <property type="match status" value="1"/>
</dbReference>
<protein>
    <submittedName>
        <fullName evidence="2">Class I SAM-dependent methyltransferase</fullName>
    </submittedName>
</protein>
<dbReference type="SUPFAM" id="SSF53335">
    <property type="entry name" value="S-adenosyl-L-methionine-dependent methyltransferases"/>
    <property type="match status" value="1"/>
</dbReference>
<evidence type="ECO:0000313" key="2">
    <source>
        <dbReference type="EMBL" id="WAW08996.1"/>
    </source>
</evidence>
<gene>
    <name evidence="2" type="ORF">NB640_06780</name>
</gene>